<dbReference type="Proteomes" id="UP000215509">
    <property type="component" value="Unassembled WGS sequence"/>
</dbReference>
<dbReference type="InterPro" id="IPR020846">
    <property type="entry name" value="MFS_dom"/>
</dbReference>
<feature type="transmembrane region" description="Helical" evidence="7">
    <location>
        <begin position="12"/>
        <end position="32"/>
    </location>
</feature>
<name>A0A229UG69_9BACL</name>
<keyword evidence="5 7" id="KW-1133">Transmembrane helix</keyword>
<gene>
    <name evidence="9" type="ORF">CF651_31245</name>
</gene>
<dbReference type="RefSeq" id="WP_094018780.1">
    <property type="nucleotide sequence ID" value="NZ_NMQW01000077.1"/>
</dbReference>
<proteinExistence type="predicted"/>
<feature type="domain" description="Major facilitator superfamily (MFS) profile" evidence="8">
    <location>
        <begin position="1"/>
        <end position="402"/>
    </location>
</feature>
<evidence type="ECO:0000256" key="1">
    <source>
        <dbReference type="ARBA" id="ARBA00004651"/>
    </source>
</evidence>
<sequence length="416" mass="46032">MLMKLKGNARGCLFYEPMFILPYSLFVTYATVYMLELGVTERQIGLITSLGLVLQIGTSLISGHLTDRLGRKKALLLYDLLSWSVATLLWLIADNVWFFITAAVINSFQKVPHTAWICLLVEDTEPKERATVFTVLQFISVVSGLFAPLGGLLVSHFTLVPAVRIMYGMAFVSMTLMFIGRHFATRETEIGLRIKSEKKALQWSVLLRDSWSAVRLIVSNRPLLFMLGVYILYQFQLTMSSTYLSIYLIRHLSLSESFIAWFPAVTSAATLLLMVFVMPRLNPGRSTAYMIIGLLICLAANILLIVAAPGQVVHIVLSTMLAAAGSILVYPNMEAAVQNAMEGENRAHLFSIVSVLILACISPAGLIGGWAYSLDPRIPFVLIAGAFIVSAVLLLISVRAEQRQARRALEQEITHG</sequence>
<feature type="transmembrane region" description="Helical" evidence="7">
    <location>
        <begin position="133"/>
        <end position="159"/>
    </location>
</feature>
<dbReference type="InterPro" id="IPR011701">
    <property type="entry name" value="MFS"/>
</dbReference>
<evidence type="ECO:0000313" key="10">
    <source>
        <dbReference type="Proteomes" id="UP000215509"/>
    </source>
</evidence>
<evidence type="ECO:0000256" key="6">
    <source>
        <dbReference type="ARBA" id="ARBA00023136"/>
    </source>
</evidence>
<keyword evidence="10" id="KW-1185">Reference proteome</keyword>
<dbReference type="EMBL" id="NMQW01000077">
    <property type="protein sequence ID" value="OXM82387.1"/>
    <property type="molecule type" value="Genomic_DNA"/>
</dbReference>
<dbReference type="SUPFAM" id="SSF103473">
    <property type="entry name" value="MFS general substrate transporter"/>
    <property type="match status" value="1"/>
</dbReference>
<dbReference type="PROSITE" id="PS50850">
    <property type="entry name" value="MFS"/>
    <property type="match status" value="1"/>
</dbReference>
<feature type="transmembrane region" description="Helical" evidence="7">
    <location>
        <begin position="223"/>
        <end position="246"/>
    </location>
</feature>
<protein>
    <submittedName>
        <fullName evidence="9">MFS transporter</fullName>
    </submittedName>
</protein>
<organism evidence="9 10">
    <name type="scientific">Paenibacillus rigui</name>
    <dbReference type="NCBI Taxonomy" id="554312"/>
    <lineage>
        <taxon>Bacteria</taxon>
        <taxon>Bacillati</taxon>
        <taxon>Bacillota</taxon>
        <taxon>Bacilli</taxon>
        <taxon>Bacillales</taxon>
        <taxon>Paenibacillaceae</taxon>
        <taxon>Paenibacillus</taxon>
    </lineage>
</organism>
<comment type="subcellular location">
    <subcellularLocation>
        <location evidence="1">Cell membrane</location>
        <topology evidence="1">Multi-pass membrane protein</topology>
    </subcellularLocation>
</comment>
<comment type="caution">
    <text evidence="9">The sequence shown here is derived from an EMBL/GenBank/DDBJ whole genome shotgun (WGS) entry which is preliminary data.</text>
</comment>
<evidence type="ECO:0000256" key="5">
    <source>
        <dbReference type="ARBA" id="ARBA00022989"/>
    </source>
</evidence>
<reference evidence="9 10" key="1">
    <citation type="submission" date="2017-07" db="EMBL/GenBank/DDBJ databases">
        <title>Genome sequencing and assembly of Paenibacillus rigui.</title>
        <authorList>
            <person name="Mayilraj S."/>
        </authorList>
    </citation>
    <scope>NUCLEOTIDE SEQUENCE [LARGE SCALE GENOMIC DNA]</scope>
    <source>
        <strain evidence="9 10">JCM 16352</strain>
    </source>
</reference>
<feature type="transmembrane region" description="Helical" evidence="7">
    <location>
        <begin position="44"/>
        <end position="63"/>
    </location>
</feature>
<evidence type="ECO:0000256" key="3">
    <source>
        <dbReference type="ARBA" id="ARBA00022475"/>
    </source>
</evidence>
<keyword evidence="3" id="KW-1003">Cell membrane</keyword>
<evidence type="ECO:0000256" key="4">
    <source>
        <dbReference type="ARBA" id="ARBA00022692"/>
    </source>
</evidence>
<evidence type="ECO:0000313" key="9">
    <source>
        <dbReference type="EMBL" id="OXM82387.1"/>
    </source>
</evidence>
<feature type="transmembrane region" description="Helical" evidence="7">
    <location>
        <begin position="378"/>
        <end position="398"/>
    </location>
</feature>
<evidence type="ECO:0000256" key="7">
    <source>
        <dbReference type="SAM" id="Phobius"/>
    </source>
</evidence>
<dbReference type="AlphaFoldDB" id="A0A229UG69"/>
<evidence type="ECO:0000256" key="2">
    <source>
        <dbReference type="ARBA" id="ARBA00022448"/>
    </source>
</evidence>
<keyword evidence="4 7" id="KW-0812">Transmembrane</keyword>
<feature type="transmembrane region" description="Helical" evidence="7">
    <location>
        <begin position="288"/>
        <end position="306"/>
    </location>
</feature>
<evidence type="ECO:0000259" key="8">
    <source>
        <dbReference type="PROSITE" id="PS50850"/>
    </source>
</evidence>
<dbReference type="GO" id="GO:0022857">
    <property type="term" value="F:transmembrane transporter activity"/>
    <property type="evidence" value="ECO:0007669"/>
    <property type="project" value="InterPro"/>
</dbReference>
<dbReference type="PANTHER" id="PTHR23517">
    <property type="entry name" value="RESISTANCE PROTEIN MDTM, PUTATIVE-RELATED-RELATED"/>
    <property type="match status" value="1"/>
</dbReference>
<feature type="transmembrane region" description="Helical" evidence="7">
    <location>
        <begin position="312"/>
        <end position="330"/>
    </location>
</feature>
<dbReference type="InterPro" id="IPR036259">
    <property type="entry name" value="MFS_trans_sf"/>
</dbReference>
<dbReference type="PANTHER" id="PTHR23517:SF2">
    <property type="entry name" value="MULTIDRUG RESISTANCE PROTEIN MDTH"/>
    <property type="match status" value="1"/>
</dbReference>
<feature type="transmembrane region" description="Helical" evidence="7">
    <location>
        <begin position="165"/>
        <end position="184"/>
    </location>
</feature>
<dbReference type="OrthoDB" id="8952229at2"/>
<feature type="transmembrane region" description="Helical" evidence="7">
    <location>
        <begin position="350"/>
        <end position="372"/>
    </location>
</feature>
<dbReference type="InterPro" id="IPR050171">
    <property type="entry name" value="MFS_Transporters"/>
</dbReference>
<accession>A0A229UG69</accession>
<dbReference type="Gene3D" id="1.20.1250.20">
    <property type="entry name" value="MFS general substrate transporter like domains"/>
    <property type="match status" value="1"/>
</dbReference>
<keyword evidence="2" id="KW-0813">Transport</keyword>
<keyword evidence="6 7" id="KW-0472">Membrane</keyword>
<dbReference type="Pfam" id="PF07690">
    <property type="entry name" value="MFS_1"/>
    <property type="match status" value="1"/>
</dbReference>
<dbReference type="GO" id="GO:0005886">
    <property type="term" value="C:plasma membrane"/>
    <property type="evidence" value="ECO:0007669"/>
    <property type="project" value="UniProtKB-SubCell"/>
</dbReference>
<feature type="transmembrane region" description="Helical" evidence="7">
    <location>
        <begin position="258"/>
        <end position="276"/>
    </location>
</feature>